<dbReference type="GeneID" id="41329692"/>
<dbReference type="EMBL" id="CP042905">
    <property type="protein sequence ID" value="QEE15872.1"/>
    <property type="molecule type" value="Genomic_DNA"/>
</dbReference>
<gene>
    <name evidence="2" type="ORF">DSAG12_01699</name>
</gene>
<reference evidence="2 3" key="2">
    <citation type="journal article" date="2024" name="Int. J. Syst. Evol. Microbiol.">
        <title>Promethearchaeum syntrophicum gen. nov., sp. nov., an anaerobic, obligately syntrophic archaeon, the first isolate of the lineage 'Asgard' archaea, and proposal of the new archaeal phylum Promethearchaeota phyl. nov. and kingdom Promethearchaeati regn. nov.</title>
        <authorList>
            <person name="Imachi H."/>
            <person name="Nobu M.K."/>
            <person name="Kato S."/>
            <person name="Takaki Y."/>
            <person name="Miyazaki M."/>
            <person name="Miyata M."/>
            <person name="Ogawara M."/>
            <person name="Saito Y."/>
            <person name="Sakai S."/>
            <person name="Tahara Y.O."/>
            <person name="Takano Y."/>
            <person name="Tasumi E."/>
            <person name="Uematsu K."/>
            <person name="Yoshimura T."/>
            <person name="Itoh T."/>
            <person name="Ohkuma M."/>
            <person name="Takai K."/>
        </authorList>
    </citation>
    <scope>NUCLEOTIDE SEQUENCE [LARGE SCALE GENOMIC DNA]</scope>
    <source>
        <strain evidence="2 3">MK-D1</strain>
    </source>
</reference>
<feature type="region of interest" description="Disordered" evidence="1">
    <location>
        <begin position="1"/>
        <end position="21"/>
    </location>
</feature>
<accession>A0A5B9D9U1</accession>
<organism evidence="2 3">
    <name type="scientific">Promethearchaeum syntrophicum</name>
    <dbReference type="NCBI Taxonomy" id="2594042"/>
    <lineage>
        <taxon>Archaea</taxon>
        <taxon>Promethearchaeati</taxon>
        <taxon>Promethearchaeota</taxon>
        <taxon>Promethearchaeia</taxon>
        <taxon>Promethearchaeales</taxon>
        <taxon>Promethearchaeaceae</taxon>
        <taxon>Promethearchaeum</taxon>
    </lineage>
</organism>
<keyword evidence="3" id="KW-1185">Reference proteome</keyword>
<proteinExistence type="predicted"/>
<dbReference type="AlphaFoldDB" id="A0A5B9D9U1"/>
<dbReference type="KEGG" id="psyt:DSAG12_01699"/>
<evidence type="ECO:0000313" key="2">
    <source>
        <dbReference type="EMBL" id="QEE15872.1"/>
    </source>
</evidence>
<evidence type="ECO:0000313" key="3">
    <source>
        <dbReference type="Proteomes" id="UP000321408"/>
    </source>
</evidence>
<sequence>MVKSKKNKKNKKKEMIGKVGNLVNDKKKDKESCNYTDEELSCKDITPEQCEHLRNRTFSNNPKKIFLEVRTIEERYKHSIEKEKDDIKNEIEEYKEKYGLKYKKALENKYKEINFYKTELTEEMTKNLEMLSSQEHMNLSEIDMIYKIKSKSLIQRGLEILGITF</sequence>
<reference evidence="2 3" key="1">
    <citation type="journal article" date="2020" name="Nature">
        <title>Isolation of an archaeon at the prokaryote-eukaryote interface.</title>
        <authorList>
            <person name="Imachi H."/>
            <person name="Nobu M.K."/>
            <person name="Nakahara N."/>
            <person name="Morono Y."/>
            <person name="Ogawara M."/>
            <person name="Takaki Y."/>
            <person name="Takano Y."/>
            <person name="Uematsu K."/>
            <person name="Ikuta T."/>
            <person name="Ito M."/>
            <person name="Matsui Y."/>
            <person name="Miyazaki M."/>
            <person name="Murata K."/>
            <person name="Saito Y."/>
            <person name="Sakai S."/>
            <person name="Song C."/>
            <person name="Tasumi E."/>
            <person name="Yamanaka Y."/>
            <person name="Yamaguchi T."/>
            <person name="Kamagata Y."/>
            <person name="Tamaki H."/>
            <person name="Takai K."/>
        </authorList>
    </citation>
    <scope>NUCLEOTIDE SEQUENCE [LARGE SCALE GENOMIC DNA]</scope>
    <source>
        <strain evidence="2 3">MK-D1</strain>
    </source>
</reference>
<dbReference type="Proteomes" id="UP000321408">
    <property type="component" value="Chromosome"/>
</dbReference>
<protein>
    <submittedName>
        <fullName evidence="2">Uncharacterized protein</fullName>
    </submittedName>
</protein>
<feature type="compositionally biased region" description="Basic residues" evidence="1">
    <location>
        <begin position="1"/>
        <end position="12"/>
    </location>
</feature>
<evidence type="ECO:0000256" key="1">
    <source>
        <dbReference type="SAM" id="MobiDB-lite"/>
    </source>
</evidence>
<name>A0A5B9D9U1_9ARCH</name>
<dbReference type="RefSeq" id="WP_147662768.1">
    <property type="nucleotide sequence ID" value="NZ_CP042905.2"/>
</dbReference>